<dbReference type="InterPro" id="IPR012336">
    <property type="entry name" value="Thioredoxin-like_fold"/>
</dbReference>
<evidence type="ECO:0000256" key="2">
    <source>
        <dbReference type="SAM" id="SignalP"/>
    </source>
</evidence>
<sequence>MLKAVKFFAVVFAFAIGVVGAQQAKAVEYKEHVLGNPDAPVTIIEYASLTCPHCAAFHNETLPEIKKSLIDTGKAKLIFRDYPLDGVAVRAAAVAQCAGDDRYFGVLGMLFKSQMTWARASDPIEGIKQVVRFAGMDSDAVDACMSDEALIDGIVASRMRGEQEFKVNSTPSFVIDGETFAGSRDLKFFEDKVEELTN</sequence>
<protein>
    <submittedName>
        <fullName evidence="4">Disulfide bond formation protein DsbA</fullName>
    </submittedName>
</protein>
<evidence type="ECO:0000313" key="4">
    <source>
        <dbReference type="EMBL" id="KZB64871.1"/>
    </source>
</evidence>
<dbReference type="Pfam" id="PF13462">
    <property type="entry name" value="Thioredoxin_4"/>
    <property type="match status" value="1"/>
</dbReference>
<evidence type="ECO:0000259" key="3">
    <source>
        <dbReference type="Pfam" id="PF13462"/>
    </source>
</evidence>
<feature type="chain" id="PRO_5007596985" evidence="2">
    <location>
        <begin position="25"/>
        <end position="198"/>
    </location>
</feature>
<reference evidence="4 5" key="1">
    <citation type="submission" date="2015-12" db="EMBL/GenBank/DDBJ databases">
        <title>Genome sequence of Thalassospira lucentensis MCCC 1A02072.</title>
        <authorList>
            <person name="Lu L."/>
            <person name="Lai Q."/>
            <person name="Shao Z."/>
            <person name="Qian P."/>
        </authorList>
    </citation>
    <scope>NUCLEOTIDE SEQUENCE [LARGE SCALE GENOMIC DNA]</scope>
    <source>
        <strain evidence="4 5">MCCC 1A02072</strain>
    </source>
</reference>
<accession>A0A154L5W0</accession>
<gene>
    <name evidence="4" type="ORF">AUP42_18665</name>
</gene>
<name>A0A154L5W0_9PROT</name>
<dbReference type="RefSeq" id="WP_062951578.1">
    <property type="nucleotide sequence ID" value="NZ_LPVY01000011.1"/>
</dbReference>
<dbReference type="PANTHER" id="PTHR13887:SF56">
    <property type="entry name" value="THIOREDOXIN-LIKE REDUCTASE RV2466C"/>
    <property type="match status" value="1"/>
</dbReference>
<comment type="caution">
    <text evidence="4">The sequence shown here is derived from an EMBL/GenBank/DDBJ whole genome shotgun (WGS) entry which is preliminary data.</text>
</comment>
<keyword evidence="2" id="KW-0732">Signal</keyword>
<dbReference type="Proteomes" id="UP000076335">
    <property type="component" value="Unassembled WGS sequence"/>
</dbReference>
<feature type="domain" description="Thioredoxin-like fold" evidence="3">
    <location>
        <begin position="30"/>
        <end position="191"/>
    </location>
</feature>
<dbReference type="PANTHER" id="PTHR13887">
    <property type="entry name" value="GLUTATHIONE S-TRANSFERASE KAPPA"/>
    <property type="match status" value="1"/>
</dbReference>
<dbReference type="OrthoDB" id="8478320at2"/>
<evidence type="ECO:0000256" key="1">
    <source>
        <dbReference type="ARBA" id="ARBA00005791"/>
    </source>
</evidence>
<evidence type="ECO:0000313" key="5">
    <source>
        <dbReference type="Proteomes" id="UP000076335"/>
    </source>
</evidence>
<dbReference type="SUPFAM" id="SSF52833">
    <property type="entry name" value="Thioredoxin-like"/>
    <property type="match status" value="1"/>
</dbReference>
<dbReference type="Gene3D" id="3.40.30.10">
    <property type="entry name" value="Glutaredoxin"/>
    <property type="match status" value="1"/>
</dbReference>
<dbReference type="EMBL" id="LPVY01000011">
    <property type="protein sequence ID" value="KZB64871.1"/>
    <property type="molecule type" value="Genomic_DNA"/>
</dbReference>
<comment type="similarity">
    <text evidence="1">Belongs to the thioredoxin family. DsbA subfamily.</text>
</comment>
<dbReference type="InterPro" id="IPR036249">
    <property type="entry name" value="Thioredoxin-like_sf"/>
</dbReference>
<feature type="signal peptide" evidence="2">
    <location>
        <begin position="1"/>
        <end position="24"/>
    </location>
</feature>
<proteinExistence type="inferred from homology"/>
<organism evidence="4 5">
    <name type="scientific">Thalassospira lucentensis</name>
    <dbReference type="NCBI Taxonomy" id="168935"/>
    <lineage>
        <taxon>Bacteria</taxon>
        <taxon>Pseudomonadati</taxon>
        <taxon>Pseudomonadota</taxon>
        <taxon>Alphaproteobacteria</taxon>
        <taxon>Rhodospirillales</taxon>
        <taxon>Thalassospiraceae</taxon>
        <taxon>Thalassospira</taxon>
    </lineage>
</organism>
<dbReference type="AlphaFoldDB" id="A0A154L5W0"/>